<protein>
    <recommendedName>
        <fullName evidence="4">Secreted protein</fullName>
    </recommendedName>
</protein>
<organism evidence="2 3">
    <name type="scientific">Geodia barretti</name>
    <name type="common">Barrett's horny sponge</name>
    <dbReference type="NCBI Taxonomy" id="519541"/>
    <lineage>
        <taxon>Eukaryota</taxon>
        <taxon>Metazoa</taxon>
        <taxon>Porifera</taxon>
        <taxon>Demospongiae</taxon>
        <taxon>Heteroscleromorpha</taxon>
        <taxon>Tetractinellida</taxon>
        <taxon>Astrophorina</taxon>
        <taxon>Geodiidae</taxon>
        <taxon>Geodia</taxon>
    </lineage>
</organism>
<gene>
    <name evidence="2" type="ORF">GBAR_LOCUS12994</name>
</gene>
<evidence type="ECO:0000313" key="2">
    <source>
        <dbReference type="EMBL" id="CAI8022079.1"/>
    </source>
</evidence>
<comment type="caution">
    <text evidence="2">The sequence shown here is derived from an EMBL/GenBank/DDBJ whole genome shotgun (WGS) entry which is preliminary data.</text>
</comment>
<dbReference type="Pfam" id="PF04031">
    <property type="entry name" value="Las1"/>
    <property type="match status" value="1"/>
</dbReference>
<keyword evidence="1" id="KW-0732">Signal</keyword>
<dbReference type="Proteomes" id="UP001174909">
    <property type="component" value="Unassembled WGS sequence"/>
</dbReference>
<sequence length="85" mass="9758">MWLMFFLQFGVPSYIVSLRHECVHGILSSLESLKCATDFGLQCNCCEPQRWLNQQMRERAVIYSSPRIPSLWISFYGTSPATHSG</sequence>
<reference evidence="2" key="1">
    <citation type="submission" date="2023-03" db="EMBL/GenBank/DDBJ databases">
        <authorList>
            <person name="Steffen K."/>
            <person name="Cardenas P."/>
        </authorList>
    </citation>
    <scope>NUCLEOTIDE SEQUENCE</scope>
</reference>
<dbReference type="EMBL" id="CASHTH010001935">
    <property type="protein sequence ID" value="CAI8022079.1"/>
    <property type="molecule type" value="Genomic_DNA"/>
</dbReference>
<evidence type="ECO:0008006" key="4">
    <source>
        <dbReference type="Google" id="ProtNLM"/>
    </source>
</evidence>
<keyword evidence="3" id="KW-1185">Reference proteome</keyword>
<dbReference type="InterPro" id="IPR007174">
    <property type="entry name" value="Las1"/>
</dbReference>
<accession>A0AA35S2J2</accession>
<name>A0AA35S2J2_GEOBA</name>
<dbReference type="GO" id="GO:0090730">
    <property type="term" value="C:Las1 complex"/>
    <property type="evidence" value="ECO:0007669"/>
    <property type="project" value="InterPro"/>
</dbReference>
<feature type="chain" id="PRO_5041371514" description="Secreted protein" evidence="1">
    <location>
        <begin position="18"/>
        <end position="85"/>
    </location>
</feature>
<proteinExistence type="predicted"/>
<feature type="signal peptide" evidence="1">
    <location>
        <begin position="1"/>
        <end position="17"/>
    </location>
</feature>
<dbReference type="AlphaFoldDB" id="A0AA35S2J2"/>
<dbReference type="GO" id="GO:0006364">
    <property type="term" value="P:rRNA processing"/>
    <property type="evidence" value="ECO:0007669"/>
    <property type="project" value="InterPro"/>
</dbReference>
<evidence type="ECO:0000256" key="1">
    <source>
        <dbReference type="SAM" id="SignalP"/>
    </source>
</evidence>
<dbReference type="GO" id="GO:0004519">
    <property type="term" value="F:endonuclease activity"/>
    <property type="evidence" value="ECO:0007669"/>
    <property type="project" value="InterPro"/>
</dbReference>
<evidence type="ECO:0000313" key="3">
    <source>
        <dbReference type="Proteomes" id="UP001174909"/>
    </source>
</evidence>